<sequence>MALTIIVADYHNAAHAADILSLLNYYALDPMGGGAALKPDVQSNLIGELQKIDHAFSVLAYDDEKPVGLVNCFEAFSTFNCAPLINIHDVVVHESSRGKGTCQHMLEQVKQVARERGCCKVTLEVLTGNEAAKRAYHKAGFSGYELDPEMGHAVFWQHSLN</sequence>
<dbReference type="RefSeq" id="WP_119911248.1">
    <property type="nucleotide sequence ID" value="NZ_QZCH01000017.1"/>
</dbReference>
<dbReference type="GO" id="GO:0008080">
    <property type="term" value="F:N-acetyltransferase activity"/>
    <property type="evidence" value="ECO:0007669"/>
    <property type="project" value="UniProtKB-ARBA"/>
</dbReference>
<organism evidence="4 5">
    <name type="scientific">Motilimonas pumila</name>
    <dbReference type="NCBI Taxonomy" id="2303987"/>
    <lineage>
        <taxon>Bacteria</taxon>
        <taxon>Pseudomonadati</taxon>
        <taxon>Pseudomonadota</taxon>
        <taxon>Gammaproteobacteria</taxon>
        <taxon>Alteromonadales</taxon>
        <taxon>Alteromonadales genera incertae sedis</taxon>
        <taxon>Motilimonas</taxon>
    </lineage>
</organism>
<accession>A0A418YD35</accession>
<comment type="caution">
    <text evidence="4">The sequence shown here is derived from an EMBL/GenBank/DDBJ whole genome shotgun (WGS) entry which is preliminary data.</text>
</comment>
<evidence type="ECO:0000256" key="1">
    <source>
        <dbReference type="ARBA" id="ARBA00022679"/>
    </source>
</evidence>
<dbReference type="PROSITE" id="PS51186">
    <property type="entry name" value="GNAT"/>
    <property type="match status" value="1"/>
</dbReference>
<evidence type="ECO:0000256" key="2">
    <source>
        <dbReference type="ARBA" id="ARBA00023315"/>
    </source>
</evidence>
<dbReference type="InterPro" id="IPR051016">
    <property type="entry name" value="Diverse_Substrate_AcTransf"/>
</dbReference>
<dbReference type="Gene3D" id="3.40.630.30">
    <property type="match status" value="1"/>
</dbReference>
<dbReference type="OrthoDB" id="9799601at2"/>
<dbReference type="EMBL" id="QZCH01000017">
    <property type="protein sequence ID" value="RJG42426.1"/>
    <property type="molecule type" value="Genomic_DNA"/>
</dbReference>
<reference evidence="4 5" key="2">
    <citation type="submission" date="2019-01" db="EMBL/GenBank/DDBJ databases">
        <title>Motilimonas pumilus sp. nov., isolated from the gut of sea cucumber (Apostichopus japonicus).</title>
        <authorList>
            <person name="Wang F.-Q."/>
            <person name="Ren L.-H."/>
            <person name="Lin Y.-W."/>
            <person name="Sun G.-H."/>
            <person name="Du Z.-J."/>
            <person name="Zhao J.-X."/>
            <person name="Liu X.-J."/>
            <person name="Liu L.-J."/>
        </authorList>
    </citation>
    <scope>NUCLEOTIDE SEQUENCE [LARGE SCALE GENOMIC DNA]</scope>
    <source>
        <strain evidence="4 5">PLHSC7-2</strain>
    </source>
</reference>
<dbReference type="InterPro" id="IPR000182">
    <property type="entry name" value="GNAT_dom"/>
</dbReference>
<gene>
    <name evidence="4" type="ORF">D1Z90_13210</name>
</gene>
<proteinExistence type="predicted"/>
<dbReference type="CDD" id="cd04301">
    <property type="entry name" value="NAT_SF"/>
    <property type="match status" value="1"/>
</dbReference>
<feature type="domain" description="N-acetyltransferase" evidence="3">
    <location>
        <begin position="8"/>
        <end position="161"/>
    </location>
</feature>
<keyword evidence="2" id="KW-0012">Acyltransferase</keyword>
<dbReference type="PANTHER" id="PTHR10545">
    <property type="entry name" value="DIAMINE N-ACETYLTRANSFERASE"/>
    <property type="match status" value="1"/>
</dbReference>
<protein>
    <submittedName>
        <fullName evidence="4">GNAT family N-acetyltransferase</fullName>
    </submittedName>
</protein>
<keyword evidence="1 4" id="KW-0808">Transferase</keyword>
<evidence type="ECO:0000313" key="5">
    <source>
        <dbReference type="Proteomes" id="UP000283255"/>
    </source>
</evidence>
<name>A0A418YD35_9GAMM</name>
<dbReference type="Pfam" id="PF00583">
    <property type="entry name" value="Acetyltransf_1"/>
    <property type="match status" value="1"/>
</dbReference>
<evidence type="ECO:0000259" key="3">
    <source>
        <dbReference type="PROSITE" id="PS51186"/>
    </source>
</evidence>
<dbReference type="InterPro" id="IPR016181">
    <property type="entry name" value="Acyl_CoA_acyltransferase"/>
</dbReference>
<dbReference type="Proteomes" id="UP000283255">
    <property type="component" value="Unassembled WGS sequence"/>
</dbReference>
<evidence type="ECO:0000313" key="4">
    <source>
        <dbReference type="EMBL" id="RJG42426.1"/>
    </source>
</evidence>
<dbReference type="SUPFAM" id="SSF55729">
    <property type="entry name" value="Acyl-CoA N-acyltransferases (Nat)"/>
    <property type="match status" value="1"/>
</dbReference>
<reference evidence="4 5" key="1">
    <citation type="submission" date="2018-09" db="EMBL/GenBank/DDBJ databases">
        <authorList>
            <person name="Wang F."/>
        </authorList>
    </citation>
    <scope>NUCLEOTIDE SEQUENCE [LARGE SCALE GENOMIC DNA]</scope>
    <source>
        <strain evidence="4 5">PLHSC7-2</strain>
    </source>
</reference>
<keyword evidence="5" id="KW-1185">Reference proteome</keyword>
<dbReference type="AlphaFoldDB" id="A0A418YD35"/>
<dbReference type="PANTHER" id="PTHR10545:SF29">
    <property type="entry name" value="GH14572P-RELATED"/>
    <property type="match status" value="1"/>
</dbReference>